<evidence type="ECO:0000256" key="1">
    <source>
        <dbReference type="SAM" id="MobiDB-lite"/>
    </source>
</evidence>
<dbReference type="EC" id="4.6.1.1" evidence="4"/>
<dbReference type="SMART" id="SM00044">
    <property type="entry name" value="CYCc"/>
    <property type="match status" value="1"/>
</dbReference>
<gene>
    <name evidence="4" type="primary">cyaA</name>
    <name evidence="4" type="ORF">EHSB41UT_03201</name>
</gene>
<dbReference type="PANTHER" id="PTHR43081:SF18">
    <property type="entry name" value="BLL7624 PROTEIN"/>
    <property type="match status" value="1"/>
</dbReference>
<keyword evidence="2" id="KW-1133">Transmembrane helix</keyword>
<evidence type="ECO:0000256" key="2">
    <source>
        <dbReference type="SAM" id="Phobius"/>
    </source>
</evidence>
<dbReference type="Gene3D" id="3.30.70.1230">
    <property type="entry name" value="Nucleotide cyclase"/>
    <property type="match status" value="1"/>
</dbReference>
<keyword evidence="2" id="KW-0812">Transmembrane</keyword>
<organism evidence="4 5">
    <name type="scientific">Parendozoicomonas haliclonae</name>
    <dbReference type="NCBI Taxonomy" id="1960125"/>
    <lineage>
        <taxon>Bacteria</taxon>
        <taxon>Pseudomonadati</taxon>
        <taxon>Pseudomonadota</taxon>
        <taxon>Gammaproteobacteria</taxon>
        <taxon>Oceanospirillales</taxon>
        <taxon>Endozoicomonadaceae</taxon>
        <taxon>Parendozoicomonas</taxon>
    </lineage>
</organism>
<dbReference type="Proteomes" id="UP000196573">
    <property type="component" value="Unassembled WGS sequence"/>
</dbReference>
<dbReference type="OrthoDB" id="9806704at2"/>
<feature type="transmembrane region" description="Helical" evidence="2">
    <location>
        <begin position="18"/>
        <end position="38"/>
    </location>
</feature>
<dbReference type="Pfam" id="PF00211">
    <property type="entry name" value="Guanylate_cyc"/>
    <property type="match status" value="1"/>
</dbReference>
<evidence type="ECO:0000313" key="4">
    <source>
        <dbReference type="EMBL" id="SMA49356.1"/>
    </source>
</evidence>
<feature type="region of interest" description="Disordered" evidence="1">
    <location>
        <begin position="456"/>
        <end position="475"/>
    </location>
</feature>
<dbReference type="InterPro" id="IPR050697">
    <property type="entry name" value="Adenylyl/Guanylyl_Cyclase_3/4"/>
</dbReference>
<evidence type="ECO:0000313" key="5">
    <source>
        <dbReference type="Proteomes" id="UP000196573"/>
    </source>
</evidence>
<dbReference type="EMBL" id="FWPT01000007">
    <property type="protein sequence ID" value="SMA49356.1"/>
    <property type="molecule type" value="Genomic_DNA"/>
</dbReference>
<dbReference type="GO" id="GO:0035556">
    <property type="term" value="P:intracellular signal transduction"/>
    <property type="evidence" value="ECO:0007669"/>
    <property type="project" value="InterPro"/>
</dbReference>
<feature type="transmembrane region" description="Helical" evidence="2">
    <location>
        <begin position="44"/>
        <end position="61"/>
    </location>
</feature>
<dbReference type="RefSeq" id="WP_087111661.1">
    <property type="nucleotide sequence ID" value="NZ_CBCSCN010000007.1"/>
</dbReference>
<accession>A0A1X7AM79</accession>
<dbReference type="InterPro" id="IPR029787">
    <property type="entry name" value="Nucleotide_cyclase"/>
</dbReference>
<sequence>MTVTSRIDNNKQKWNDRLFAFAQALPWITSGVVALLTLSYDNDLAIYLIAGISFLFIYPFLSQRLFARATYEQRNYRYQLALDSVILMTFLASLQPGLPASALIMAMLTLSGALTRFAWLAVGPTLLFAGWMLILAATALRPLQFESSLMATLAACAGLLSFLVINGVLLAREKSTLADGITNEKQLRKQQAWLTTTMARYLSPQVRELIYRGRSSMQRVENRKRRLTVFFSDIEGFTQLSDDLEPDQLARVLNHYLDEMSRIALKHGGTIDKFIGDSLMVFFGDPVSQGDKQDAKAAVAMALEMRRQLSVIRRYWRGQGIMHPLNIRMGISTGYCNVGNYGTRDRMDYTIVGRAVNLASRLEGLAESNQILITEETHSLIEDQIMCRRSNQIQVKGFHKPVQIYQVTDYRKNLGARCNWVEENIDGFSLMLDTARLDPIERTKAIKALNRAAQQLKEHSLSNTKSPATEEAARR</sequence>
<dbReference type="CDD" id="cd07302">
    <property type="entry name" value="CHD"/>
    <property type="match status" value="1"/>
</dbReference>
<keyword evidence="5" id="KW-1185">Reference proteome</keyword>
<name>A0A1X7AM79_9GAMM</name>
<dbReference type="PROSITE" id="PS50125">
    <property type="entry name" value="GUANYLATE_CYCLASE_2"/>
    <property type="match status" value="1"/>
</dbReference>
<feature type="transmembrane region" description="Helical" evidence="2">
    <location>
        <begin position="117"/>
        <end position="137"/>
    </location>
</feature>
<proteinExistence type="predicted"/>
<dbReference type="InterPro" id="IPR001054">
    <property type="entry name" value="A/G_cyclase"/>
</dbReference>
<feature type="domain" description="Guanylate cyclase" evidence="3">
    <location>
        <begin position="228"/>
        <end position="363"/>
    </location>
</feature>
<evidence type="ECO:0000259" key="3">
    <source>
        <dbReference type="PROSITE" id="PS50125"/>
    </source>
</evidence>
<dbReference type="GO" id="GO:0006171">
    <property type="term" value="P:cAMP biosynthetic process"/>
    <property type="evidence" value="ECO:0007669"/>
    <property type="project" value="TreeGrafter"/>
</dbReference>
<keyword evidence="4" id="KW-0456">Lyase</keyword>
<dbReference type="PANTHER" id="PTHR43081">
    <property type="entry name" value="ADENYLATE CYCLASE, TERMINAL-DIFFERENTIATION SPECIFIC-RELATED"/>
    <property type="match status" value="1"/>
</dbReference>
<feature type="transmembrane region" description="Helical" evidence="2">
    <location>
        <begin position="82"/>
        <end position="105"/>
    </location>
</feature>
<dbReference type="AlphaFoldDB" id="A0A1X7AM79"/>
<keyword evidence="2" id="KW-0472">Membrane</keyword>
<reference evidence="4 5" key="1">
    <citation type="submission" date="2017-03" db="EMBL/GenBank/DDBJ databases">
        <authorList>
            <person name="Afonso C.L."/>
            <person name="Miller P.J."/>
            <person name="Scott M.A."/>
            <person name="Spackman E."/>
            <person name="Goraichik I."/>
            <person name="Dimitrov K.M."/>
            <person name="Suarez D.L."/>
            <person name="Swayne D.E."/>
        </authorList>
    </citation>
    <scope>NUCLEOTIDE SEQUENCE [LARGE SCALE GENOMIC DNA]</scope>
    <source>
        <strain evidence="4">SB41UT1</strain>
    </source>
</reference>
<dbReference type="SUPFAM" id="SSF55073">
    <property type="entry name" value="Nucleotide cyclase"/>
    <property type="match status" value="1"/>
</dbReference>
<feature type="transmembrane region" description="Helical" evidence="2">
    <location>
        <begin position="149"/>
        <end position="171"/>
    </location>
</feature>
<protein>
    <submittedName>
        <fullName evidence="4">Adenylate cyclase 1</fullName>
        <ecNumber evidence="4">4.6.1.1</ecNumber>
    </submittedName>
</protein>
<dbReference type="GO" id="GO:0004016">
    <property type="term" value="F:adenylate cyclase activity"/>
    <property type="evidence" value="ECO:0007669"/>
    <property type="project" value="UniProtKB-EC"/>
</dbReference>